<gene>
    <name evidence="1" type="ORF">SAMN04515674_117114</name>
</gene>
<dbReference type="Proteomes" id="UP000199306">
    <property type="component" value="Unassembled WGS sequence"/>
</dbReference>
<dbReference type="EMBL" id="FOXH01000017">
    <property type="protein sequence ID" value="SFQ40839.1"/>
    <property type="molecule type" value="Genomic_DNA"/>
</dbReference>
<dbReference type="RefSeq" id="WP_092019368.1">
    <property type="nucleotide sequence ID" value="NZ_FOXH01000017.1"/>
</dbReference>
<proteinExistence type="predicted"/>
<dbReference type="AlphaFoldDB" id="A0A1I5Y9G4"/>
<sequence length="237" mass="27820">MKTLEKDWLTQGMIDFEYKKYILLAYLQGVKGNFNHKKLYPDLSDVNQHYQNSRFFRDSINALYANFPKRISGLNTDNMSIEYSMPELPNNEYLSEIEAITEYALPRFEYILKEGKEISDEVESNITIAPIGILPIYRNEGYLFLNESGINEIKIYQYNLTIFENNHEKHRAVKTYYLESVRRSISNTIENVKLDIVRKYKHLPNPAAYVVESKYVLPLEETLLPIIKKKVVPYLVA</sequence>
<accession>A0A1I5Y9G4</accession>
<evidence type="ECO:0000313" key="1">
    <source>
        <dbReference type="EMBL" id="SFQ40839.1"/>
    </source>
</evidence>
<evidence type="ECO:0000313" key="2">
    <source>
        <dbReference type="Proteomes" id="UP000199306"/>
    </source>
</evidence>
<dbReference type="OrthoDB" id="1523307at2"/>
<keyword evidence="2" id="KW-1185">Reference proteome</keyword>
<organism evidence="1 2">
    <name type="scientific">Pseudarcicella hirudinis</name>
    <dbReference type="NCBI Taxonomy" id="1079859"/>
    <lineage>
        <taxon>Bacteria</taxon>
        <taxon>Pseudomonadati</taxon>
        <taxon>Bacteroidota</taxon>
        <taxon>Cytophagia</taxon>
        <taxon>Cytophagales</taxon>
        <taxon>Flectobacillaceae</taxon>
        <taxon>Pseudarcicella</taxon>
    </lineage>
</organism>
<protein>
    <submittedName>
        <fullName evidence="1">Uncharacterized protein</fullName>
    </submittedName>
</protein>
<dbReference type="STRING" id="1079859.SAMN04515674_117114"/>
<reference evidence="1 2" key="1">
    <citation type="submission" date="2016-10" db="EMBL/GenBank/DDBJ databases">
        <authorList>
            <person name="de Groot N.N."/>
        </authorList>
    </citation>
    <scope>NUCLEOTIDE SEQUENCE [LARGE SCALE GENOMIC DNA]</scope>
    <source>
        <strain evidence="2">E92,LMG 26720,CCM 7988</strain>
    </source>
</reference>
<name>A0A1I5Y9G4_9BACT</name>